<dbReference type="PANTHER" id="PTHR43779">
    <property type="entry name" value="DIOXYGENASE RV0097-RELATED"/>
    <property type="match status" value="1"/>
</dbReference>
<dbReference type="Pfam" id="PF02668">
    <property type="entry name" value="TauD"/>
    <property type="match status" value="1"/>
</dbReference>
<dbReference type="Proteomes" id="UP000789595">
    <property type="component" value="Unassembled WGS sequence"/>
</dbReference>
<dbReference type="SUPFAM" id="SSF51197">
    <property type="entry name" value="Clavaminate synthase-like"/>
    <property type="match status" value="1"/>
</dbReference>
<reference evidence="8" key="2">
    <citation type="submission" date="2021-11" db="EMBL/GenBank/DDBJ databases">
        <authorList>
            <consortium name="Genoscope - CEA"/>
            <person name="William W."/>
        </authorList>
    </citation>
    <scope>NUCLEOTIDE SEQUENCE</scope>
</reference>
<dbReference type="OrthoDB" id="5818554at2759"/>
<dbReference type="EMBL" id="CAKKNE010000001">
    <property type="protein sequence ID" value="CAH0364523.1"/>
    <property type="molecule type" value="Genomic_DNA"/>
</dbReference>
<gene>
    <name evidence="7" type="ORF">PCAL00307_LOCUS10730</name>
    <name evidence="8" type="ORF">PECAL_1P08900</name>
</gene>
<evidence type="ECO:0000313" key="7">
    <source>
        <dbReference type="EMBL" id="CAE0695294.1"/>
    </source>
</evidence>
<dbReference type="EMBL" id="HBIW01012487">
    <property type="protein sequence ID" value="CAE0695294.1"/>
    <property type="molecule type" value="Transcribed_RNA"/>
</dbReference>
<evidence type="ECO:0000313" key="8">
    <source>
        <dbReference type="EMBL" id="CAH0364523.1"/>
    </source>
</evidence>
<organism evidence="7">
    <name type="scientific">Pelagomonas calceolata</name>
    <dbReference type="NCBI Taxonomy" id="35677"/>
    <lineage>
        <taxon>Eukaryota</taxon>
        <taxon>Sar</taxon>
        <taxon>Stramenopiles</taxon>
        <taxon>Ochrophyta</taxon>
        <taxon>Pelagophyceae</taxon>
        <taxon>Pelagomonadales</taxon>
        <taxon>Pelagomonadaceae</taxon>
        <taxon>Pelagomonas</taxon>
    </lineage>
</organism>
<sequence length="321" mass="34525">MLRYATCFICAAAPETCSTMGAPWFGASPTATPLTLHRRGWGACALCGGAERLGAVVDDIDATALTSEQAAQILDAVRAHGVVVLKGQNLTRSQQVAFTAALGEVVVLPHSFEGKDPEPLHPAIQRVTNYFANGTWKGPGSKFGAYWHQDGQFWRPPLHNVLSVLHCQSVPPAGGETGFADLRAALATLSGPLRERAESASIVASVRDIADFAAGDEEDLAKFPNATHKFIQPHALDGGPVLYVGSPHMVVEGLETQEAGRDLLGMVLTHATSPSFTYFHAWDAGDVVVWDNTQTLHHSMPYDRSSPDVVRELYRTQARFA</sequence>
<dbReference type="GO" id="GO:0051213">
    <property type="term" value="F:dioxygenase activity"/>
    <property type="evidence" value="ECO:0007669"/>
    <property type="project" value="UniProtKB-KW"/>
</dbReference>
<accession>A0A7S4E7L3</accession>
<comment type="similarity">
    <text evidence="1">Belongs to the TfdA dioxygenase family.</text>
</comment>
<evidence type="ECO:0000256" key="4">
    <source>
        <dbReference type="ARBA" id="ARBA00023002"/>
    </source>
</evidence>
<evidence type="ECO:0000259" key="6">
    <source>
        <dbReference type="Pfam" id="PF02668"/>
    </source>
</evidence>
<evidence type="ECO:0000256" key="3">
    <source>
        <dbReference type="ARBA" id="ARBA00022964"/>
    </source>
</evidence>
<dbReference type="Gene3D" id="3.60.130.10">
    <property type="entry name" value="Clavaminate synthase-like"/>
    <property type="match status" value="1"/>
</dbReference>
<evidence type="ECO:0000256" key="2">
    <source>
        <dbReference type="ARBA" id="ARBA00022723"/>
    </source>
</evidence>
<keyword evidence="3" id="KW-0223">Dioxygenase</keyword>
<dbReference type="GO" id="GO:0046872">
    <property type="term" value="F:metal ion binding"/>
    <property type="evidence" value="ECO:0007669"/>
    <property type="project" value="UniProtKB-KW"/>
</dbReference>
<evidence type="ECO:0000256" key="5">
    <source>
        <dbReference type="ARBA" id="ARBA00023004"/>
    </source>
</evidence>
<evidence type="ECO:0000256" key="1">
    <source>
        <dbReference type="ARBA" id="ARBA00005896"/>
    </source>
</evidence>
<dbReference type="AlphaFoldDB" id="A0A7S4E7L3"/>
<dbReference type="InterPro" id="IPR003819">
    <property type="entry name" value="TauD/TfdA-like"/>
</dbReference>
<keyword evidence="5" id="KW-0408">Iron</keyword>
<feature type="domain" description="TauD/TfdA-like" evidence="6">
    <location>
        <begin position="53"/>
        <end position="316"/>
    </location>
</feature>
<reference evidence="7" key="1">
    <citation type="submission" date="2021-01" db="EMBL/GenBank/DDBJ databases">
        <authorList>
            <person name="Corre E."/>
            <person name="Pelletier E."/>
            <person name="Niang G."/>
            <person name="Scheremetjew M."/>
            <person name="Finn R."/>
            <person name="Kale V."/>
            <person name="Holt S."/>
            <person name="Cochrane G."/>
            <person name="Meng A."/>
            <person name="Brown T."/>
            <person name="Cohen L."/>
        </authorList>
    </citation>
    <scope>NUCLEOTIDE SEQUENCE</scope>
    <source>
        <strain evidence="7">CCMP1756</strain>
    </source>
</reference>
<dbReference type="PANTHER" id="PTHR43779:SF3">
    <property type="entry name" value="(3R)-3-[(CARBOXYMETHYL)AMINO]FATTY ACID OXYGENASE_DECARBOXYLASE"/>
    <property type="match status" value="1"/>
</dbReference>
<protein>
    <recommendedName>
        <fullName evidence="6">TauD/TfdA-like domain-containing protein</fullName>
    </recommendedName>
</protein>
<name>A0A7S4E7L3_9STRA</name>
<proteinExistence type="inferred from homology"/>
<evidence type="ECO:0000313" key="9">
    <source>
        <dbReference type="Proteomes" id="UP000789595"/>
    </source>
</evidence>
<dbReference type="InterPro" id="IPR042098">
    <property type="entry name" value="TauD-like_sf"/>
</dbReference>
<keyword evidence="9" id="KW-1185">Reference proteome</keyword>
<keyword evidence="2" id="KW-0479">Metal-binding</keyword>
<keyword evidence="4" id="KW-0560">Oxidoreductase</keyword>
<dbReference type="InterPro" id="IPR051178">
    <property type="entry name" value="TfdA_dioxygenase"/>
</dbReference>